<reference evidence="1 2" key="1">
    <citation type="submission" date="2019-12" db="EMBL/GenBank/DDBJ databases">
        <authorList>
            <person name="Alioto T."/>
            <person name="Alioto T."/>
            <person name="Gomez Garrido J."/>
        </authorList>
    </citation>
    <scope>NUCLEOTIDE SEQUENCE [LARGE SCALE GENOMIC DNA]</scope>
</reference>
<dbReference type="Gramene" id="OE9A096068T1">
    <property type="protein sequence ID" value="OE9A096068C1"/>
    <property type="gene ID" value="OE9A096068"/>
</dbReference>
<dbReference type="EMBL" id="CACTIH010002193">
    <property type="protein sequence ID" value="CAA2974727.1"/>
    <property type="molecule type" value="Genomic_DNA"/>
</dbReference>
<evidence type="ECO:0000313" key="1">
    <source>
        <dbReference type="EMBL" id="CAA2974727.1"/>
    </source>
</evidence>
<accession>A0A8S0R7F6</accession>
<protein>
    <submittedName>
        <fullName evidence="1">Uncharacterized protein</fullName>
    </submittedName>
</protein>
<dbReference type="AlphaFoldDB" id="A0A8S0R7F6"/>
<comment type="caution">
    <text evidence="1">The sequence shown here is derived from an EMBL/GenBank/DDBJ whole genome shotgun (WGS) entry which is preliminary data.</text>
</comment>
<sequence>MGLVNSISCIGLFIEHRFHLKCAVYSQNEEDLNFITSVNELDLEDHDVLYNENVTEGIEVGVDGDDEQDPDFIDSDRELDVDDDDDATIFEYSVTDDDDPDFVASKNELDFQYNILYDCNVTNGIEVGLNTDDLEHDNELGNAHPVEEGFEVGDELGVSVF</sequence>
<organism evidence="1 2">
    <name type="scientific">Olea europaea subsp. europaea</name>
    <dbReference type="NCBI Taxonomy" id="158383"/>
    <lineage>
        <taxon>Eukaryota</taxon>
        <taxon>Viridiplantae</taxon>
        <taxon>Streptophyta</taxon>
        <taxon>Embryophyta</taxon>
        <taxon>Tracheophyta</taxon>
        <taxon>Spermatophyta</taxon>
        <taxon>Magnoliopsida</taxon>
        <taxon>eudicotyledons</taxon>
        <taxon>Gunneridae</taxon>
        <taxon>Pentapetalae</taxon>
        <taxon>asterids</taxon>
        <taxon>lamiids</taxon>
        <taxon>Lamiales</taxon>
        <taxon>Oleaceae</taxon>
        <taxon>Oleeae</taxon>
        <taxon>Olea</taxon>
    </lineage>
</organism>
<name>A0A8S0R7F6_OLEEU</name>
<dbReference type="Proteomes" id="UP000594638">
    <property type="component" value="Unassembled WGS sequence"/>
</dbReference>
<evidence type="ECO:0000313" key="2">
    <source>
        <dbReference type="Proteomes" id="UP000594638"/>
    </source>
</evidence>
<keyword evidence="2" id="KW-1185">Reference proteome</keyword>
<gene>
    <name evidence="1" type="ORF">OLEA9_A096068</name>
</gene>
<proteinExistence type="predicted"/>